<name>A0AAD9K569_9ANNE</name>
<evidence type="ECO:0000256" key="5">
    <source>
        <dbReference type="ARBA" id="ARBA00022723"/>
    </source>
</evidence>
<dbReference type="InterPro" id="IPR013087">
    <property type="entry name" value="Znf_C2H2_type"/>
</dbReference>
<dbReference type="PANTHER" id="PTHR24399:SF23">
    <property type="entry name" value="C2H2-TYPE DOMAIN-CONTAINING PROTEIN"/>
    <property type="match status" value="1"/>
</dbReference>
<dbReference type="GO" id="GO:0000978">
    <property type="term" value="F:RNA polymerase II cis-regulatory region sequence-specific DNA binding"/>
    <property type="evidence" value="ECO:0007669"/>
    <property type="project" value="TreeGrafter"/>
</dbReference>
<dbReference type="Pfam" id="PF00096">
    <property type="entry name" value="zf-C2H2"/>
    <property type="match status" value="4"/>
</dbReference>
<dbReference type="GO" id="GO:0002682">
    <property type="term" value="P:regulation of immune system process"/>
    <property type="evidence" value="ECO:0007669"/>
    <property type="project" value="TreeGrafter"/>
</dbReference>
<dbReference type="FunFam" id="3.30.160.60:FF:000322">
    <property type="entry name" value="GDNF-inducible zinc finger protein 1"/>
    <property type="match status" value="1"/>
</dbReference>
<keyword evidence="7 14" id="KW-0863">Zinc-finger</keyword>
<dbReference type="GO" id="GO:0008270">
    <property type="term" value="F:zinc ion binding"/>
    <property type="evidence" value="ECO:0007669"/>
    <property type="project" value="UniProtKB-KW"/>
</dbReference>
<feature type="domain" description="C2H2-type" evidence="16">
    <location>
        <begin position="533"/>
        <end position="560"/>
    </location>
</feature>
<feature type="domain" description="C2H2-type" evidence="16">
    <location>
        <begin position="470"/>
        <end position="498"/>
    </location>
</feature>
<keyword evidence="9" id="KW-0832">Ubl conjugation</keyword>
<evidence type="ECO:0000256" key="15">
    <source>
        <dbReference type="SAM" id="MobiDB-lite"/>
    </source>
</evidence>
<evidence type="ECO:0000313" key="17">
    <source>
        <dbReference type="EMBL" id="KAK2165124.1"/>
    </source>
</evidence>
<keyword evidence="13" id="KW-0539">Nucleus</keyword>
<dbReference type="PROSITE" id="PS00028">
    <property type="entry name" value="ZINC_FINGER_C2H2_1"/>
    <property type="match status" value="8"/>
</dbReference>
<dbReference type="Pfam" id="PF13909">
    <property type="entry name" value="zf-H2C2_5"/>
    <property type="match status" value="1"/>
</dbReference>
<feature type="domain" description="C2H2-type" evidence="16">
    <location>
        <begin position="368"/>
        <end position="396"/>
    </location>
</feature>
<dbReference type="FunFam" id="3.30.160.60:FF:000247">
    <property type="entry name" value="Zinc finger protein 236"/>
    <property type="match status" value="1"/>
</dbReference>
<evidence type="ECO:0000256" key="9">
    <source>
        <dbReference type="ARBA" id="ARBA00022843"/>
    </source>
</evidence>
<comment type="caution">
    <text evidence="17">The sequence shown here is derived from an EMBL/GenBank/DDBJ whole genome shotgun (WGS) entry which is preliminary data.</text>
</comment>
<dbReference type="PANTHER" id="PTHR24399">
    <property type="entry name" value="ZINC FINGER AND BTB DOMAIN-CONTAINING"/>
    <property type="match status" value="1"/>
</dbReference>
<evidence type="ECO:0000256" key="8">
    <source>
        <dbReference type="ARBA" id="ARBA00022833"/>
    </source>
</evidence>
<keyword evidence="6" id="KW-0677">Repeat</keyword>
<evidence type="ECO:0000313" key="18">
    <source>
        <dbReference type="Proteomes" id="UP001208570"/>
    </source>
</evidence>
<keyword evidence="5" id="KW-0479">Metal-binding</keyword>
<dbReference type="Proteomes" id="UP001208570">
    <property type="component" value="Unassembled WGS sequence"/>
</dbReference>
<dbReference type="AlphaFoldDB" id="A0AAD9K569"/>
<evidence type="ECO:0000259" key="16">
    <source>
        <dbReference type="PROSITE" id="PS50157"/>
    </source>
</evidence>
<keyword evidence="11" id="KW-0238">DNA-binding</keyword>
<reference evidence="17" key="1">
    <citation type="journal article" date="2023" name="Mol. Biol. Evol.">
        <title>Third-Generation Sequencing Reveals the Adaptive Role of the Epigenome in Three Deep-Sea Polychaetes.</title>
        <authorList>
            <person name="Perez M."/>
            <person name="Aroh O."/>
            <person name="Sun Y."/>
            <person name="Lan Y."/>
            <person name="Juniper S.K."/>
            <person name="Young C.R."/>
            <person name="Angers B."/>
            <person name="Qian P.Y."/>
        </authorList>
    </citation>
    <scope>NUCLEOTIDE SEQUENCE</scope>
    <source>
        <strain evidence="17">P08H-3</strain>
    </source>
</reference>
<keyword evidence="12" id="KW-0804">Transcription</keyword>
<feature type="domain" description="C2H2-type" evidence="16">
    <location>
        <begin position="619"/>
        <end position="646"/>
    </location>
</feature>
<keyword evidence="10" id="KW-0805">Transcription regulation</keyword>
<evidence type="ECO:0000256" key="10">
    <source>
        <dbReference type="ARBA" id="ARBA00023015"/>
    </source>
</evidence>
<evidence type="ECO:0000256" key="12">
    <source>
        <dbReference type="ARBA" id="ARBA00023163"/>
    </source>
</evidence>
<dbReference type="GO" id="GO:0001817">
    <property type="term" value="P:regulation of cytokine production"/>
    <property type="evidence" value="ECO:0007669"/>
    <property type="project" value="TreeGrafter"/>
</dbReference>
<evidence type="ECO:0000256" key="11">
    <source>
        <dbReference type="ARBA" id="ARBA00023125"/>
    </source>
</evidence>
<dbReference type="InterPro" id="IPR036236">
    <property type="entry name" value="Znf_C2H2_sf"/>
</dbReference>
<evidence type="ECO:0000256" key="6">
    <source>
        <dbReference type="ARBA" id="ARBA00022737"/>
    </source>
</evidence>
<dbReference type="GO" id="GO:0001227">
    <property type="term" value="F:DNA-binding transcription repressor activity, RNA polymerase II-specific"/>
    <property type="evidence" value="ECO:0007669"/>
    <property type="project" value="TreeGrafter"/>
</dbReference>
<dbReference type="SUPFAM" id="SSF57667">
    <property type="entry name" value="beta-beta-alpha zinc fingers"/>
    <property type="match status" value="5"/>
</dbReference>
<evidence type="ECO:0000256" key="7">
    <source>
        <dbReference type="ARBA" id="ARBA00022771"/>
    </source>
</evidence>
<gene>
    <name evidence="17" type="ORF">LSH36_54g00023</name>
</gene>
<feature type="region of interest" description="Disordered" evidence="15">
    <location>
        <begin position="99"/>
        <end position="118"/>
    </location>
</feature>
<dbReference type="Gene3D" id="3.30.160.60">
    <property type="entry name" value="Classic Zinc Finger"/>
    <property type="match status" value="7"/>
</dbReference>
<keyword evidence="18" id="KW-1185">Reference proteome</keyword>
<dbReference type="GO" id="GO:0005654">
    <property type="term" value="C:nucleoplasm"/>
    <property type="evidence" value="ECO:0007669"/>
    <property type="project" value="TreeGrafter"/>
</dbReference>
<dbReference type="FunFam" id="3.30.160.60:FF:000100">
    <property type="entry name" value="Zinc finger 45-like"/>
    <property type="match status" value="1"/>
</dbReference>
<evidence type="ECO:0000256" key="2">
    <source>
        <dbReference type="ARBA" id="ARBA00004123"/>
    </source>
</evidence>
<feature type="domain" description="C2H2-type" evidence="16">
    <location>
        <begin position="443"/>
        <end position="471"/>
    </location>
</feature>
<dbReference type="PROSITE" id="PS50157">
    <property type="entry name" value="ZINC_FINGER_C2H2_2"/>
    <property type="match status" value="9"/>
</dbReference>
<sequence>MDLFITTKVEMTIGILDYISNGATLDEKCRCLEQCLRQTGQSISLHMTGQGKLELCGQWNDIVKTQDVLNRWIEYIQRRKSVEDLTEFISRQILHSSDDVSDRSTKSPQVAASANLDSGDLSPNMGLNVTCSRLIQQETKPHKTEVSCFPQPRSRPKRNIKHKILPLLKSRRKHFDTTMSSESDDGDLDMIPLKKVKQETRDAEIVKLYDDCCTDIAKSEDPPDNIRTNGVQACILKNKQLWKDTKIITDQNISKTSSLTELNSLDDQVKESKIGLVPSTEPIQVCVKKDDDGKYSRITDPDMKNLIRRDGEYYKCSECSYRTLAGSNIKLHVARVHLPKSFQCDQCNKRYALHKDLLSHKTVHTRPHPCHLCGMSFSKPYLLRQHTRCRHEGTPKKRGRKPGTKNIKVCESVPLSCKHCDYVTFTNWNLVTHLQRVHAEKIYKCIECNSAFGLMKDLNQHTKAIHMSRFECSHCKKILKSAYSLKMHVKVIHEGVKLPPPKSYQCHLCGKVCRNKTDYVVHMNKYHLNIRPFKCQQCGMQFFAKSNLTAHQLIHSDQARFVCPECGKRFKQRQGLRVHRYIHKSADDRPFKCTSCNKVFTQKGALVRHQRVHSGFRPYLCKFDPKNCNAAFNDYSILRRHLQGIHKVHDVEELRQAVQKACDESREMITGQLKATSCLAIQDKSSCRKKKEILYEQKQQSRNLKYSNKKKEQYESILIKVKSEGNSQSEDVQLSCVQNILSRSNIKLITSSQQDVVSQTQQLQDFVYEFGSQLTAVSSQDAKVQFCGNIETSDTARSLVKVMYLTESNSMKQGEAVMIHDEDSSRRIPESLEEAVSEALDVQPTESLSNLVETGHNNMESSPAASVDGENSKGMTVALQPIVNLQSLLQAQVANTSESPCQMLNLHGYSEPQLLDSGGQDSQHEEMSSTGATEVILEQVENPSSQIRVAVLADVGQQLLQNIESSDETEHIIVITSVPGDQQPDINAILSMYHQSSTCVSEDQSTSLMIEQEHLYTPTLVPDNEVPGVIETLITQNQQQ</sequence>
<evidence type="ECO:0000256" key="3">
    <source>
        <dbReference type="ARBA" id="ARBA00006991"/>
    </source>
</evidence>
<keyword evidence="4" id="KW-1017">Isopeptide bond</keyword>
<accession>A0AAD9K569</accession>
<feature type="domain" description="C2H2-type" evidence="16">
    <location>
        <begin position="561"/>
        <end position="588"/>
    </location>
</feature>
<feature type="domain" description="C2H2-type" evidence="16">
    <location>
        <begin position="591"/>
        <end position="618"/>
    </location>
</feature>
<feature type="domain" description="C2H2-type" evidence="16">
    <location>
        <begin position="504"/>
        <end position="532"/>
    </location>
</feature>
<proteinExistence type="inferred from homology"/>
<evidence type="ECO:0000256" key="1">
    <source>
        <dbReference type="ARBA" id="ARBA00003767"/>
    </source>
</evidence>
<dbReference type="SMART" id="SM00355">
    <property type="entry name" value="ZnF_C2H2"/>
    <property type="match status" value="11"/>
</dbReference>
<keyword evidence="8" id="KW-0862">Zinc</keyword>
<comment type="subcellular location">
    <subcellularLocation>
        <location evidence="2">Nucleus</location>
    </subcellularLocation>
</comment>
<organism evidence="17 18">
    <name type="scientific">Paralvinella palmiformis</name>
    <dbReference type="NCBI Taxonomy" id="53620"/>
    <lineage>
        <taxon>Eukaryota</taxon>
        <taxon>Metazoa</taxon>
        <taxon>Spiralia</taxon>
        <taxon>Lophotrochozoa</taxon>
        <taxon>Annelida</taxon>
        <taxon>Polychaeta</taxon>
        <taxon>Sedentaria</taxon>
        <taxon>Canalipalpata</taxon>
        <taxon>Terebellida</taxon>
        <taxon>Terebelliformia</taxon>
        <taxon>Alvinellidae</taxon>
        <taxon>Paralvinella</taxon>
    </lineage>
</organism>
<protein>
    <recommendedName>
        <fullName evidence="16">C2H2-type domain-containing protein</fullName>
    </recommendedName>
</protein>
<comment type="similarity">
    <text evidence="3">Belongs to the krueppel C2H2-type zinc-finger protein family.</text>
</comment>
<feature type="domain" description="C2H2-type" evidence="16">
    <location>
        <begin position="342"/>
        <end position="369"/>
    </location>
</feature>
<dbReference type="EMBL" id="JAODUP010000054">
    <property type="protein sequence ID" value="KAK2165124.1"/>
    <property type="molecule type" value="Genomic_DNA"/>
</dbReference>
<feature type="compositionally biased region" description="Polar residues" evidence="15">
    <location>
        <begin position="106"/>
        <end position="116"/>
    </location>
</feature>
<evidence type="ECO:0000256" key="13">
    <source>
        <dbReference type="ARBA" id="ARBA00023242"/>
    </source>
</evidence>
<comment type="function">
    <text evidence="1">May be involved in transcriptional regulation.</text>
</comment>
<evidence type="ECO:0000256" key="14">
    <source>
        <dbReference type="PROSITE-ProRule" id="PRU00042"/>
    </source>
</evidence>
<evidence type="ECO:0000256" key="4">
    <source>
        <dbReference type="ARBA" id="ARBA00022499"/>
    </source>
</evidence>